<dbReference type="PROSITE" id="PS50988">
    <property type="entry name" value="TROVE"/>
    <property type="match status" value="1"/>
</dbReference>
<dbReference type="GO" id="GO:0070034">
    <property type="term" value="F:telomerase RNA binding"/>
    <property type="evidence" value="ECO:0007669"/>
    <property type="project" value="TreeGrafter"/>
</dbReference>
<feature type="region of interest" description="Disordered" evidence="1">
    <location>
        <begin position="435"/>
        <end position="460"/>
    </location>
</feature>
<gene>
    <name evidence="4" type="primary">LOC103050093</name>
</gene>
<dbReference type="PANTHER" id="PTHR44791:SF1">
    <property type="entry name" value="TELOMERASE PROTEIN COMPONENT 1"/>
    <property type="match status" value="1"/>
</dbReference>
<dbReference type="Proteomes" id="UP000695026">
    <property type="component" value="Unplaced"/>
</dbReference>
<dbReference type="InterPro" id="IPR037214">
    <property type="entry name" value="TROVE_dom_sf"/>
</dbReference>
<dbReference type="GO" id="GO:0000722">
    <property type="term" value="P:telomere maintenance via recombination"/>
    <property type="evidence" value="ECO:0007669"/>
    <property type="project" value="TreeGrafter"/>
</dbReference>
<feature type="region of interest" description="Disordered" evidence="1">
    <location>
        <begin position="110"/>
        <end position="137"/>
    </location>
</feature>
<dbReference type="PANTHER" id="PTHR44791">
    <property type="entry name" value="TELOMERASE PROTEIN COMPONENT 1 TEP1"/>
    <property type="match status" value="1"/>
</dbReference>
<dbReference type="GeneID" id="103050093"/>
<evidence type="ECO:0000256" key="1">
    <source>
        <dbReference type="SAM" id="MobiDB-lite"/>
    </source>
</evidence>
<name>A0A9F5IZM0_PYTBI</name>
<keyword evidence="3" id="KW-1185">Reference proteome</keyword>
<proteinExistence type="predicted"/>
<evidence type="ECO:0000313" key="4">
    <source>
        <dbReference type="RefSeq" id="XP_025029142.1"/>
    </source>
</evidence>
<sequence length="910" mass="103856">MFQDLIKTRPYRPSQRVSHGVIPFQHFFSLIVPSNILRLKPLLTFSTRPMDPSARLCIEKPSVHANFPVPHILQRLEESRARLLNPVHPPGLWKDVGEAEKLGLVHTESLWEGPAGSTESDDVAEAGPMSERNENQEQSRLMISQFLQIGAKKSLSYCAFSQPNLLRLENPFLRQPPSSSLTFPGLEESRARLLLPVVPSDLPLDSSKLLKGFSLHPWQKLCATGLPPDYTVWEETSGSCHELKELQEDEDEMDSFNGIPEYVLAMPEDEIEQSREEDDDTLLAEIQEEDEGLAVKEQKLMLLSLVCCSLVEGATFGNPPGLLQQELMKICKSLAECEPEFILKVALYARQELNIRSTANFLLALASYLVPCRPHLRRYFCHAVQLPSDWMQVARLYQSLAGEEGTLAPVPACLRAGMTDKFRQFDAYQLAKYNTRRSRGKKRHKPKTTKQPRRATSWDNWKNHSLGRNIGFVSKCEALQKTFRENLDSVKEKSAARDYFSLKNLIHRLHISEPAQHVMSLLGQRYPSDLPSFSRSRLPGPWDPTLAGTRMRLPLPQTWERELSCHGNKAAVWEELIDAGKLPFMAMLRNLRNILRSGVSERHHKCLLKRLEDKDSVIHSRQLPFRFLAAYKVILDLEKDLKEKEEPFPSNIQIIKKILKQMKLPGESGKPRYLRSCMEVPLIFQMVKKEKKKLLKSRDLHYTHDLLQRYCQALETAVGLSVQNNVPPIPGRTLILISCCYAMGKPCVQGRSMYCPTSDQKDCSEQKRKPITIQDMAMLLGSMIYSACEQAKVFLCYRANILGAIAMTGSVLKDVQTLQDLSNSIYDGEYWSPAGIIMDFLARREHVDTILLLTGDIEELDSSCIQLYRRHLVPDVLFINICADPTFREKRTFKSRKEVVIHGYSEQMFR</sequence>
<protein>
    <submittedName>
        <fullName evidence="4">Telomerase protein component 1-like isoform X1</fullName>
    </submittedName>
</protein>
<dbReference type="AlphaFoldDB" id="A0A9F5IZM0"/>
<dbReference type="GO" id="GO:0005697">
    <property type="term" value="C:telomerase holoenzyme complex"/>
    <property type="evidence" value="ECO:0007669"/>
    <property type="project" value="TreeGrafter"/>
</dbReference>
<dbReference type="Pfam" id="PF05731">
    <property type="entry name" value="TROVE"/>
    <property type="match status" value="1"/>
</dbReference>
<evidence type="ECO:0000259" key="2">
    <source>
        <dbReference type="PROSITE" id="PS50988"/>
    </source>
</evidence>
<dbReference type="InterPro" id="IPR008858">
    <property type="entry name" value="TROVE_dom"/>
</dbReference>
<accession>A0A9F5IZM0</accession>
<reference evidence="4" key="1">
    <citation type="submission" date="2025-08" db="UniProtKB">
        <authorList>
            <consortium name="RefSeq"/>
        </authorList>
    </citation>
    <scope>IDENTIFICATION</scope>
    <source>
        <tissue evidence="4">Liver</tissue>
    </source>
</reference>
<dbReference type="RefSeq" id="XP_025029142.1">
    <property type="nucleotide sequence ID" value="XM_025173374.1"/>
</dbReference>
<dbReference type="GO" id="GO:0003720">
    <property type="term" value="F:telomerase activity"/>
    <property type="evidence" value="ECO:0007669"/>
    <property type="project" value="TreeGrafter"/>
</dbReference>
<feature type="domain" description="TROVE" evidence="2">
    <location>
        <begin position="286"/>
        <end position="731"/>
    </location>
</feature>
<dbReference type="OrthoDB" id="427368at2759"/>
<organism evidence="3 4">
    <name type="scientific">Python bivittatus</name>
    <name type="common">Burmese python</name>
    <name type="synonym">Python molurus bivittatus</name>
    <dbReference type="NCBI Taxonomy" id="176946"/>
    <lineage>
        <taxon>Eukaryota</taxon>
        <taxon>Metazoa</taxon>
        <taxon>Chordata</taxon>
        <taxon>Craniata</taxon>
        <taxon>Vertebrata</taxon>
        <taxon>Euteleostomi</taxon>
        <taxon>Lepidosauria</taxon>
        <taxon>Squamata</taxon>
        <taxon>Bifurcata</taxon>
        <taxon>Unidentata</taxon>
        <taxon>Episquamata</taxon>
        <taxon>Toxicofera</taxon>
        <taxon>Serpentes</taxon>
        <taxon>Henophidia</taxon>
        <taxon>Pythonidae</taxon>
        <taxon>Python</taxon>
    </lineage>
</organism>
<dbReference type="SUPFAM" id="SSF140864">
    <property type="entry name" value="TROVE domain-like"/>
    <property type="match status" value="1"/>
</dbReference>
<feature type="compositionally biased region" description="Basic residues" evidence="1">
    <location>
        <begin position="435"/>
        <end position="453"/>
    </location>
</feature>
<evidence type="ECO:0000313" key="3">
    <source>
        <dbReference type="Proteomes" id="UP000695026"/>
    </source>
</evidence>
<dbReference type="InterPro" id="IPR052652">
    <property type="entry name" value="Telomerase_Complex_Comp"/>
</dbReference>